<dbReference type="Gene3D" id="3.40.1400.10">
    <property type="entry name" value="Sugar-phosphate isomerase, RpiB/LacA/LacB"/>
    <property type="match status" value="1"/>
</dbReference>
<dbReference type="InterPro" id="IPR036569">
    <property type="entry name" value="RpiB_LacA_LacB_sf"/>
</dbReference>
<comment type="caution">
    <text evidence="2">The sequence shown here is derived from an EMBL/GenBank/DDBJ whole genome shotgun (WGS) entry which is preliminary data.</text>
</comment>
<evidence type="ECO:0000256" key="1">
    <source>
        <dbReference type="ARBA" id="ARBA00008754"/>
    </source>
</evidence>
<protein>
    <recommendedName>
        <fullName evidence="4">Ribose-5-phosphate isomerase</fullName>
    </recommendedName>
</protein>
<dbReference type="AlphaFoldDB" id="A0A1F5FJB9"/>
<dbReference type="EMBL" id="MFAM01000016">
    <property type="protein sequence ID" value="OGD79614.1"/>
    <property type="molecule type" value="Genomic_DNA"/>
</dbReference>
<dbReference type="NCBIfam" id="TIGR00689">
    <property type="entry name" value="rpiB_lacA_lacB"/>
    <property type="match status" value="1"/>
</dbReference>
<dbReference type="InterPro" id="IPR003500">
    <property type="entry name" value="RpiB_LacA_LacB"/>
</dbReference>
<comment type="similarity">
    <text evidence="1">Belongs to the LacAB/RpiB family.</text>
</comment>
<dbReference type="PANTHER" id="PTHR30345:SF0">
    <property type="entry name" value="DNA DAMAGE-REPAIR_TOLERATION PROTEIN DRT102"/>
    <property type="match status" value="1"/>
</dbReference>
<name>A0A1F5FJB9_9BACT</name>
<reference evidence="2 3" key="1">
    <citation type="journal article" date="2016" name="Nat. Commun.">
        <title>Thousands of microbial genomes shed light on interconnected biogeochemical processes in an aquifer system.</title>
        <authorList>
            <person name="Anantharaman K."/>
            <person name="Brown C.T."/>
            <person name="Hug L.A."/>
            <person name="Sharon I."/>
            <person name="Castelle C.J."/>
            <person name="Probst A.J."/>
            <person name="Thomas B.C."/>
            <person name="Singh A."/>
            <person name="Wilkins M.J."/>
            <person name="Karaoz U."/>
            <person name="Brodie E.L."/>
            <person name="Williams K.H."/>
            <person name="Hubbard S.S."/>
            <person name="Banfield J.F."/>
        </authorList>
    </citation>
    <scope>NUCLEOTIDE SEQUENCE [LARGE SCALE GENOMIC DNA]</scope>
</reference>
<dbReference type="PANTHER" id="PTHR30345">
    <property type="entry name" value="RIBOSE-5-PHOSPHATE ISOMERASE B"/>
    <property type="match status" value="1"/>
</dbReference>
<evidence type="ECO:0000313" key="3">
    <source>
        <dbReference type="Proteomes" id="UP000176682"/>
    </source>
</evidence>
<dbReference type="GO" id="GO:0016861">
    <property type="term" value="F:intramolecular oxidoreductase activity, interconverting aldoses and ketoses"/>
    <property type="evidence" value="ECO:0007669"/>
    <property type="project" value="UniProtKB-ARBA"/>
</dbReference>
<dbReference type="Proteomes" id="UP000176682">
    <property type="component" value="Unassembled WGS sequence"/>
</dbReference>
<dbReference type="GO" id="GO:0005975">
    <property type="term" value="P:carbohydrate metabolic process"/>
    <property type="evidence" value="ECO:0007669"/>
    <property type="project" value="InterPro"/>
</dbReference>
<proteinExistence type="inferred from homology"/>
<gene>
    <name evidence="2" type="ORF">A2368_02670</name>
</gene>
<dbReference type="PIRSF" id="PIRSF005384">
    <property type="entry name" value="RpiB_LacA_B"/>
    <property type="match status" value="1"/>
</dbReference>
<organism evidence="2 3">
    <name type="scientific">Candidatus Collierbacteria bacterium RIFOXYB1_FULL_49_13</name>
    <dbReference type="NCBI Taxonomy" id="1817728"/>
    <lineage>
        <taxon>Bacteria</taxon>
        <taxon>Candidatus Collieribacteriota</taxon>
    </lineage>
</organism>
<dbReference type="SUPFAM" id="SSF89623">
    <property type="entry name" value="Ribose/Galactose isomerase RpiB/AlsB"/>
    <property type="match status" value="1"/>
</dbReference>
<evidence type="ECO:0000313" key="2">
    <source>
        <dbReference type="EMBL" id="OGD79614.1"/>
    </source>
</evidence>
<evidence type="ECO:0008006" key="4">
    <source>
        <dbReference type="Google" id="ProtNLM"/>
    </source>
</evidence>
<sequence>MRVIMAADHGGLVIKERIKKWMEEQGTVVMDVGAETMDKNDDFVDYAIKAMEKANFTDGDMVVMFCRNGVGMSIIANRYKKARCVLGFGAEQVKKARMDDDVNVLAVGADYFSEAAVRAMVKNFLEEPFSGGERYRRRLSKLEVLGGIGK</sequence>
<accession>A0A1F5FJB9</accession>
<dbReference type="Pfam" id="PF02502">
    <property type="entry name" value="LacAB_rpiB"/>
    <property type="match status" value="1"/>
</dbReference>